<feature type="transmembrane region" description="Helical" evidence="1">
    <location>
        <begin position="251"/>
        <end position="274"/>
    </location>
</feature>
<feature type="transmembrane region" description="Helical" evidence="1">
    <location>
        <begin position="18"/>
        <end position="37"/>
    </location>
</feature>
<keyword evidence="1" id="KW-0472">Membrane</keyword>
<evidence type="ECO:0000256" key="1">
    <source>
        <dbReference type="SAM" id="Phobius"/>
    </source>
</evidence>
<name>A0A813KTV7_POLGL</name>
<gene>
    <name evidence="2" type="ORF">PGLA1383_LOCUS38946</name>
    <name evidence="3" type="ORF">PGLA2088_LOCUS37177</name>
</gene>
<feature type="transmembrane region" description="Helical" evidence="1">
    <location>
        <begin position="217"/>
        <end position="239"/>
    </location>
</feature>
<evidence type="ECO:0000313" key="3">
    <source>
        <dbReference type="EMBL" id="CAE8712784.1"/>
    </source>
</evidence>
<evidence type="ECO:0000313" key="2">
    <source>
        <dbReference type="EMBL" id="CAE8621428.1"/>
    </source>
</evidence>
<dbReference type="EMBL" id="CAJNNW010032391">
    <property type="protein sequence ID" value="CAE8712784.1"/>
    <property type="molecule type" value="Genomic_DNA"/>
</dbReference>
<comment type="caution">
    <text evidence="3">The sequence shown here is derived from an EMBL/GenBank/DDBJ whole genome shotgun (WGS) entry which is preliminary data.</text>
</comment>
<evidence type="ECO:0000313" key="4">
    <source>
        <dbReference type="Proteomes" id="UP000626109"/>
    </source>
</evidence>
<feature type="transmembrane region" description="Helical" evidence="1">
    <location>
        <begin position="286"/>
        <end position="311"/>
    </location>
</feature>
<keyword evidence="1" id="KW-0812">Transmembrane</keyword>
<sequence>MATLSPVFILGGVQVETWVVEAMICVIVAMVMLRLELLSRFQVVQSRENYKKILRECAPEAAGIIACITLVAALRARGDFQVTGEDQEAWEHIKREWPLLMTADTLLALQVLLRLVLIISAVLRSGDGGLLPLADEAALLWLGGAIARMVLLTQSTAYMLDGPAGSIMPAACEAAVVPLLLVLSHGSLRRSPVTVVLVTLAVWQFSCRNYLNIASEFTANVLFTAAHSFEFLASFAYLFRTLLIENGSKGHHVSVGFTHLLMPIQQGLAAYFWLQAFDPDADVNGGGLGIAVIQIGCVVQLGVYLATAALYTAEWFGDQHQPWEGSHPITADI</sequence>
<feature type="transmembrane region" description="Helical" evidence="1">
    <location>
        <begin position="138"/>
        <end position="160"/>
    </location>
</feature>
<proteinExistence type="predicted"/>
<reference evidence="3" key="1">
    <citation type="submission" date="2021-02" db="EMBL/GenBank/DDBJ databases">
        <authorList>
            <person name="Dougan E. K."/>
            <person name="Rhodes N."/>
            <person name="Thang M."/>
            <person name="Chan C."/>
        </authorList>
    </citation>
    <scope>NUCLEOTIDE SEQUENCE</scope>
</reference>
<accession>A0A813KTV7</accession>
<dbReference type="OrthoDB" id="424260at2759"/>
<feature type="transmembrane region" description="Helical" evidence="1">
    <location>
        <begin position="57"/>
        <end position="76"/>
    </location>
</feature>
<dbReference type="EMBL" id="CAJNNV010027739">
    <property type="protein sequence ID" value="CAE8621428.1"/>
    <property type="molecule type" value="Genomic_DNA"/>
</dbReference>
<dbReference type="AlphaFoldDB" id="A0A813KTV7"/>
<dbReference type="Proteomes" id="UP000626109">
    <property type="component" value="Unassembled WGS sequence"/>
</dbReference>
<evidence type="ECO:0000313" key="5">
    <source>
        <dbReference type="Proteomes" id="UP000654075"/>
    </source>
</evidence>
<keyword evidence="5" id="KW-1185">Reference proteome</keyword>
<dbReference type="Proteomes" id="UP000654075">
    <property type="component" value="Unassembled WGS sequence"/>
</dbReference>
<organism evidence="3 4">
    <name type="scientific">Polarella glacialis</name>
    <name type="common">Dinoflagellate</name>
    <dbReference type="NCBI Taxonomy" id="89957"/>
    <lineage>
        <taxon>Eukaryota</taxon>
        <taxon>Sar</taxon>
        <taxon>Alveolata</taxon>
        <taxon>Dinophyceae</taxon>
        <taxon>Suessiales</taxon>
        <taxon>Suessiaceae</taxon>
        <taxon>Polarella</taxon>
    </lineage>
</organism>
<feature type="transmembrane region" description="Helical" evidence="1">
    <location>
        <begin position="107"/>
        <end position="126"/>
    </location>
</feature>
<protein>
    <submittedName>
        <fullName evidence="3">Uncharacterized protein</fullName>
    </submittedName>
</protein>
<keyword evidence="1" id="KW-1133">Transmembrane helix</keyword>